<dbReference type="EMBL" id="JAXAVW010000001">
    <property type="protein sequence ID" value="MDX8028597.1"/>
    <property type="molecule type" value="Genomic_DNA"/>
</dbReference>
<proteinExistence type="predicted"/>
<dbReference type="Proteomes" id="UP001285521">
    <property type="component" value="Unassembled WGS sequence"/>
</dbReference>
<evidence type="ECO:0000313" key="1">
    <source>
        <dbReference type="EMBL" id="MDX8028597.1"/>
    </source>
</evidence>
<dbReference type="RefSeq" id="WP_319963605.1">
    <property type="nucleotide sequence ID" value="NZ_JAXAVW010000001.1"/>
</dbReference>
<comment type="caution">
    <text evidence="1">The sequence shown here is derived from an EMBL/GenBank/DDBJ whole genome shotgun (WGS) entry which is preliminary data.</text>
</comment>
<name>A0ABU4SRR5_9PSEU</name>
<gene>
    <name evidence="1" type="ORF">SK803_00170</name>
</gene>
<accession>A0ABU4SRR5</accession>
<keyword evidence="2" id="KW-1185">Reference proteome</keyword>
<protein>
    <submittedName>
        <fullName evidence="1">Uncharacterized protein</fullName>
    </submittedName>
</protein>
<evidence type="ECO:0000313" key="2">
    <source>
        <dbReference type="Proteomes" id="UP001285521"/>
    </source>
</evidence>
<reference evidence="1 2" key="1">
    <citation type="submission" date="2023-11" db="EMBL/GenBank/DDBJ databases">
        <title>Lentzea sokolovensis, sp. nov., Lentzea kristufkii, sp. nov., and Lentzea miocenensis, sp. nov., rare actinobacteria from Sokolov Coal Basin, Miocene lacustrine sediment, Czech Republic.</title>
        <authorList>
            <person name="Lara A."/>
            <person name="Kotroba L."/>
            <person name="Nouioui I."/>
            <person name="Neumann-Schaal M."/>
            <person name="Mast Y."/>
            <person name="Chronakova A."/>
        </authorList>
    </citation>
    <scope>NUCLEOTIDE SEQUENCE [LARGE SCALE GENOMIC DNA]</scope>
    <source>
        <strain evidence="1 2">BCCO 10_0856</strain>
    </source>
</reference>
<organism evidence="1 2">
    <name type="scientific">Lentzea miocenica</name>
    <dbReference type="NCBI Taxonomy" id="3095431"/>
    <lineage>
        <taxon>Bacteria</taxon>
        <taxon>Bacillati</taxon>
        <taxon>Actinomycetota</taxon>
        <taxon>Actinomycetes</taxon>
        <taxon>Pseudonocardiales</taxon>
        <taxon>Pseudonocardiaceae</taxon>
        <taxon>Lentzea</taxon>
    </lineage>
</organism>
<sequence length="50" mass="5457">MTALEEVLVSKDVVRPGGTGIWAPVVPEPREAQQWVVQADDDPSIVRSLD</sequence>